<dbReference type="Proteomes" id="UP000179536">
    <property type="component" value="Unassembled WGS sequence"/>
</dbReference>
<dbReference type="AlphaFoldDB" id="A0ABD6HE52"/>
<dbReference type="InterPro" id="IPR015942">
    <property type="entry name" value="Asp/Glu/hydantoin_racemase"/>
</dbReference>
<sequence>MRIACLHTAWSNISVFEAAAKEIDLPTGVLSHEVRPDLLEKAEQAGGLTCDIAHETASVLRMLCQNADAVVLTCSTLGPSVEELIGRTPVPVLRVDEALAREAIGIGGKVVVLCAVETTLEPTARLFAKVAEPTRTPYDVQIVPGAWARFKAGDRDGYLSAIAHAADTAYREGAAIVALAQASMAGASDLVCKGPKPLSSPIAGLAAAASMMSRKSYRASENSAQENFIRR</sequence>
<dbReference type="EMBL" id="MBFE02000026">
    <property type="protein sequence ID" value="MUO45006.1"/>
    <property type="molecule type" value="Genomic_DNA"/>
</dbReference>
<comment type="caution">
    <text evidence="2">The sequence shown here is derived from an EMBL/GenBank/DDBJ whole genome shotgun (WGS) entry which is preliminary data.</text>
</comment>
<dbReference type="Proteomes" id="UP000179454">
    <property type="component" value="Unassembled WGS sequence"/>
</dbReference>
<gene>
    <name evidence="2" type="ORF">BBK91_024410</name>
    <name evidence="1" type="ORF">BBL17_024870</name>
</gene>
<evidence type="ECO:0000313" key="3">
    <source>
        <dbReference type="Proteomes" id="UP000179454"/>
    </source>
</evidence>
<keyword evidence="3" id="KW-1185">Reference proteome</keyword>
<reference evidence="3 4" key="1">
    <citation type="submission" date="2019-11" db="EMBL/GenBank/DDBJ databases">
        <title>Whole-genome sequencing of Allorhizobium vitis.</title>
        <authorList>
            <person name="Gan H.M."/>
            <person name="Savka M.A."/>
        </authorList>
    </citation>
    <scope>NUCLEOTIDE SEQUENCE [LARGE SCALE GENOMIC DNA]</scope>
    <source>
        <strain evidence="2 4">RF2/1</strain>
        <strain evidence="1 3">T1/7</strain>
    </source>
</reference>
<accession>A0ABD6HE52</accession>
<name>A0ABD6HE52_AGRVI</name>
<evidence type="ECO:0000313" key="4">
    <source>
        <dbReference type="Proteomes" id="UP000179536"/>
    </source>
</evidence>
<dbReference type="Pfam" id="PF01177">
    <property type="entry name" value="Asp_Glu_race"/>
    <property type="match status" value="1"/>
</dbReference>
<dbReference type="EMBL" id="MBFA02000024">
    <property type="protein sequence ID" value="MUP12999.1"/>
    <property type="molecule type" value="Genomic_DNA"/>
</dbReference>
<protein>
    <submittedName>
        <fullName evidence="2">Asp/Glu racemase</fullName>
    </submittedName>
</protein>
<evidence type="ECO:0000313" key="2">
    <source>
        <dbReference type="EMBL" id="MUP12999.1"/>
    </source>
</evidence>
<evidence type="ECO:0000313" key="1">
    <source>
        <dbReference type="EMBL" id="MUO45006.1"/>
    </source>
</evidence>
<proteinExistence type="predicted"/>
<organism evidence="2 4">
    <name type="scientific">Agrobacterium vitis</name>
    <name type="common">Rhizobium vitis</name>
    <dbReference type="NCBI Taxonomy" id="373"/>
    <lineage>
        <taxon>Bacteria</taxon>
        <taxon>Pseudomonadati</taxon>
        <taxon>Pseudomonadota</taxon>
        <taxon>Alphaproteobacteria</taxon>
        <taxon>Hyphomicrobiales</taxon>
        <taxon>Rhizobiaceae</taxon>
        <taxon>Rhizobium/Agrobacterium group</taxon>
        <taxon>Agrobacterium</taxon>
    </lineage>
</organism>
<dbReference type="RefSeq" id="WP_012650598.1">
    <property type="nucleotide sequence ID" value="NZ_MBFA02000024.1"/>
</dbReference>